<dbReference type="eggNOG" id="ENOG502ZBY8">
    <property type="taxonomic scope" value="Bacteria"/>
</dbReference>
<dbReference type="RefSeq" id="WP_024162261.1">
    <property type="nucleotide sequence ID" value="NZ_KK020676.1"/>
</dbReference>
<proteinExistence type="predicted"/>
<feature type="region of interest" description="Disordered" evidence="1">
    <location>
        <begin position="253"/>
        <end position="276"/>
    </location>
</feature>
<dbReference type="EMBL" id="AMCZ02000025">
    <property type="protein sequence ID" value="EWC40115.1"/>
    <property type="molecule type" value="Genomic_DNA"/>
</dbReference>
<accession>A0A061JP22</accession>
<dbReference type="InterPro" id="IPR009228">
    <property type="entry name" value="Capsid_scaffold_GpO"/>
</dbReference>
<sequence>MAGNSKKYRSKMFRIGVEGATTDGRTIERSWLEEMAASYNRDTYGARINVEHIKGLSPDSQFGAYGDVLALKTEEVEINGEKKLALFAQIQPNEALLALNKKGQKIYTSMEIQPKFANTGKAYLVGLAVTDSPASLGTEALEFSAKNGTFASRKQDKDNLFTVAEPAELEFEEVDDTPSKVAGLFKKVSELLGKGKQTEEQFGELAETLEAIAKHSADQAEALTAEQTARQGLETKLTKLETDLQALTQRLGTTHDHNQQQRPAVAGGNGQIKTLF</sequence>
<dbReference type="Proteomes" id="UP000026923">
    <property type="component" value="Unassembled WGS sequence"/>
</dbReference>
<dbReference type="Pfam" id="PF05929">
    <property type="entry name" value="Phage_GPO"/>
    <property type="match status" value="1"/>
</dbReference>
<reference evidence="2 3" key="1">
    <citation type="journal article" date="2013" name="Genome Announc.">
        <title>Draft Genome of the Nitrogen-Fixing Bacterium Pseudomonas stutzeri Strain KOS6 Isolated from Industrial Hydrocarbon Sludge.</title>
        <authorList>
            <person name="Grigoryeva T.V."/>
            <person name="Laikov A.V."/>
            <person name="Naumova R.P."/>
            <person name="Manolov A.I."/>
            <person name="Larin A.K."/>
            <person name="Karpova I.Y."/>
            <person name="Semashko T.A."/>
            <person name="Alexeev D.G."/>
            <person name="Kostryukova E.S."/>
            <person name="Muller R."/>
            <person name="Govorun V.M."/>
        </authorList>
    </citation>
    <scope>NUCLEOTIDE SEQUENCE [LARGE SCALE GENOMIC DNA]</scope>
    <source>
        <strain evidence="2 3">KOS6</strain>
    </source>
</reference>
<dbReference type="AlphaFoldDB" id="A0A061JP22"/>
<organism evidence="2 3">
    <name type="scientific">Stutzerimonas stutzeri KOS6</name>
    <dbReference type="NCBI Taxonomy" id="1218352"/>
    <lineage>
        <taxon>Bacteria</taxon>
        <taxon>Pseudomonadati</taxon>
        <taxon>Pseudomonadota</taxon>
        <taxon>Gammaproteobacteria</taxon>
        <taxon>Pseudomonadales</taxon>
        <taxon>Pseudomonadaceae</taxon>
        <taxon>Stutzerimonas</taxon>
    </lineage>
</organism>
<comment type="caution">
    <text evidence="2">The sequence shown here is derived from an EMBL/GenBank/DDBJ whole genome shotgun (WGS) entry which is preliminary data.</text>
</comment>
<protein>
    <submittedName>
        <fullName evidence="2">Capsid scaffolding protein</fullName>
    </submittedName>
</protein>
<evidence type="ECO:0000256" key="1">
    <source>
        <dbReference type="SAM" id="MobiDB-lite"/>
    </source>
</evidence>
<dbReference type="HOGENOM" id="CLU_066846_1_0_6"/>
<gene>
    <name evidence="2" type="ORF">B597_016950</name>
</gene>
<evidence type="ECO:0000313" key="3">
    <source>
        <dbReference type="Proteomes" id="UP000026923"/>
    </source>
</evidence>
<name>A0A061JP22_STUST</name>
<evidence type="ECO:0000313" key="2">
    <source>
        <dbReference type="EMBL" id="EWC40115.1"/>
    </source>
</evidence>
<dbReference type="OrthoDB" id="5625143at2"/>